<proteinExistence type="inferred from homology"/>
<dbReference type="UniPathway" id="UPA00038">
    <property type="reaction ID" value="UER00491"/>
</dbReference>
<dbReference type="EMBL" id="BJNF01000060">
    <property type="protein sequence ID" value="GEC16372.1"/>
    <property type="molecule type" value="Genomic_DNA"/>
</dbReference>
<feature type="binding site" evidence="11">
    <location>
        <position position="122"/>
    </location>
    <ligand>
        <name>NAD(+)</name>
        <dbReference type="ChEBI" id="CHEBI:57540"/>
    </ligand>
</feature>
<feature type="domain" description="UDP-glucose/GDP-mannose dehydrogenase C-terminal" evidence="12">
    <location>
        <begin position="317"/>
        <end position="418"/>
    </location>
</feature>
<protein>
    <recommendedName>
        <fullName evidence="4 8">UDP-glucose 6-dehydrogenase</fullName>
        <ecNumber evidence="3 8">1.1.1.22</ecNumber>
    </recommendedName>
</protein>
<evidence type="ECO:0000256" key="4">
    <source>
        <dbReference type="ARBA" id="ARBA00015132"/>
    </source>
</evidence>
<dbReference type="InterPro" id="IPR008927">
    <property type="entry name" value="6-PGluconate_DH-like_C_sf"/>
</dbReference>
<dbReference type="PROSITE" id="PS51257">
    <property type="entry name" value="PROKAR_LIPOPROTEIN"/>
    <property type="match status" value="1"/>
</dbReference>
<sequence>MRIAMIGTGYVGLVSGACFADFGHQVTCVDKDAAKIAALCRGEIPIFEPGLDALVATNVKASRLDFTTDLAGPVAEAEAVFIAVGTPSRRGDGHADLSYVYAAAREIAASIRDFTVVVTKSTVPVGTGDEVERLIGETNPSADVVVASNPEFLREGAAIRDFKFPDRIVIGTSDERGRKVLGDIYRPLSLNQAPLMFTERRTAELIKYAANAFLATKITFINEIADLSEKVGADIQEVARGIGLDNRIGTKFLHAGPGYGGSCFPKDTRALVKIAEDHDAQLRIVESVVTVNDNRKRAMARKVAHALGDNLRNKTIAVLGLAFKPDTDDMREAPSIPLITGLRDMGAKVRAFDPASMKEARRELPDIDYCDDAYSCAEGADALVIVTEWVQFRALDLPRLKRIMKQPIVVDLRNVYRPAELEELGFAYTGIGRSQA</sequence>
<dbReference type="NCBIfam" id="TIGR03026">
    <property type="entry name" value="NDP-sugDHase"/>
    <property type="match status" value="1"/>
</dbReference>
<dbReference type="PANTHER" id="PTHR43750">
    <property type="entry name" value="UDP-GLUCOSE 6-DEHYDROGENASE TUAD"/>
    <property type="match status" value="1"/>
</dbReference>
<name>A0A4Y3WBE4_NITWI</name>
<feature type="binding site" evidence="10">
    <location>
        <position position="260"/>
    </location>
    <ligand>
        <name>substrate</name>
    </ligand>
</feature>
<dbReference type="InterPro" id="IPR014026">
    <property type="entry name" value="UDP-Glc/GDP-Man_DH_dimer"/>
</dbReference>
<feature type="binding site" evidence="10">
    <location>
        <begin position="152"/>
        <end position="155"/>
    </location>
    <ligand>
        <name>substrate</name>
    </ligand>
</feature>
<evidence type="ECO:0000256" key="6">
    <source>
        <dbReference type="ARBA" id="ARBA00023027"/>
    </source>
</evidence>
<comment type="catalytic activity">
    <reaction evidence="7 8">
        <text>UDP-alpha-D-glucose + 2 NAD(+) + H2O = UDP-alpha-D-glucuronate + 2 NADH + 3 H(+)</text>
        <dbReference type="Rhea" id="RHEA:23596"/>
        <dbReference type="ChEBI" id="CHEBI:15377"/>
        <dbReference type="ChEBI" id="CHEBI:15378"/>
        <dbReference type="ChEBI" id="CHEBI:57540"/>
        <dbReference type="ChEBI" id="CHEBI:57945"/>
        <dbReference type="ChEBI" id="CHEBI:58052"/>
        <dbReference type="ChEBI" id="CHEBI:58885"/>
        <dbReference type="EC" id="1.1.1.22"/>
    </reaction>
</comment>
<dbReference type="PIRSF" id="PIRSF500134">
    <property type="entry name" value="UDPglc_DH_bac"/>
    <property type="match status" value="1"/>
</dbReference>
<evidence type="ECO:0000313" key="13">
    <source>
        <dbReference type="EMBL" id="GEC16372.1"/>
    </source>
</evidence>
<feature type="binding site" evidence="11">
    <location>
        <position position="155"/>
    </location>
    <ligand>
        <name>NAD(+)</name>
        <dbReference type="ChEBI" id="CHEBI:57540"/>
    </ligand>
</feature>
<evidence type="ECO:0000313" key="14">
    <source>
        <dbReference type="Proteomes" id="UP000318825"/>
    </source>
</evidence>
<comment type="pathway">
    <text evidence="1">Nucleotide-sugar biosynthesis; UDP-alpha-D-glucuronate biosynthesis; UDP-alpha-D-glucuronate from UDP-alpha-D-glucose: step 1/1.</text>
</comment>
<dbReference type="PIRSF" id="PIRSF000124">
    <property type="entry name" value="UDPglc_GDPman_dh"/>
    <property type="match status" value="1"/>
</dbReference>
<dbReference type="GO" id="GO:0000271">
    <property type="term" value="P:polysaccharide biosynthetic process"/>
    <property type="evidence" value="ECO:0007669"/>
    <property type="project" value="InterPro"/>
</dbReference>
<dbReference type="RefSeq" id="WP_141384005.1">
    <property type="nucleotide sequence ID" value="NZ_BJNF01000060.1"/>
</dbReference>
<dbReference type="GO" id="GO:0003979">
    <property type="term" value="F:UDP-glucose 6-dehydrogenase activity"/>
    <property type="evidence" value="ECO:0007669"/>
    <property type="project" value="UniProtKB-EC"/>
</dbReference>
<dbReference type="SMART" id="SM00984">
    <property type="entry name" value="UDPG_MGDP_dh_C"/>
    <property type="match status" value="1"/>
</dbReference>
<feature type="binding site" evidence="11">
    <location>
        <position position="331"/>
    </location>
    <ligand>
        <name>NAD(+)</name>
        <dbReference type="ChEBI" id="CHEBI:57540"/>
    </ligand>
</feature>
<feature type="binding site" evidence="10">
    <location>
        <position position="324"/>
    </location>
    <ligand>
        <name>substrate</name>
    </ligand>
</feature>
<dbReference type="OrthoDB" id="9803238at2"/>
<dbReference type="InterPro" id="IPR036220">
    <property type="entry name" value="UDP-Glc/GDP-Man_DH_C_sf"/>
</dbReference>
<dbReference type="InterPro" id="IPR036291">
    <property type="entry name" value="NAD(P)-bd_dom_sf"/>
</dbReference>
<dbReference type="GO" id="GO:0006065">
    <property type="term" value="P:UDP-glucuronate biosynthetic process"/>
    <property type="evidence" value="ECO:0007669"/>
    <property type="project" value="UniProtKB-UniPathway"/>
</dbReference>
<keyword evidence="6 8" id="KW-0520">NAD</keyword>
<dbReference type="SUPFAM" id="SSF51735">
    <property type="entry name" value="NAD(P)-binding Rossmann-fold domains"/>
    <property type="match status" value="1"/>
</dbReference>
<dbReference type="Gene3D" id="3.40.50.720">
    <property type="entry name" value="NAD(P)-binding Rossmann-like Domain"/>
    <property type="match status" value="2"/>
</dbReference>
<dbReference type="SUPFAM" id="SSF48179">
    <property type="entry name" value="6-phosphogluconate dehydrogenase C-terminal domain-like"/>
    <property type="match status" value="1"/>
</dbReference>
<dbReference type="AlphaFoldDB" id="A0A4Y3WBE4"/>
<evidence type="ECO:0000256" key="11">
    <source>
        <dbReference type="PIRSR" id="PIRSR500134-3"/>
    </source>
</evidence>
<evidence type="ECO:0000256" key="3">
    <source>
        <dbReference type="ARBA" id="ARBA00012954"/>
    </source>
</evidence>
<feature type="binding site" evidence="11">
    <location>
        <position position="266"/>
    </location>
    <ligand>
        <name>NAD(+)</name>
        <dbReference type="ChEBI" id="CHEBI:57540"/>
    </ligand>
</feature>
<evidence type="ECO:0000256" key="1">
    <source>
        <dbReference type="ARBA" id="ARBA00004701"/>
    </source>
</evidence>
<feature type="active site" description="Nucleophile" evidence="9">
    <location>
        <position position="263"/>
    </location>
</feature>
<dbReference type="InterPro" id="IPR028357">
    <property type="entry name" value="UDPglc_DH_bac"/>
</dbReference>
<dbReference type="Proteomes" id="UP000318825">
    <property type="component" value="Unassembled WGS sequence"/>
</dbReference>
<dbReference type="Pfam" id="PF03720">
    <property type="entry name" value="UDPG_MGDP_dh_C"/>
    <property type="match status" value="1"/>
</dbReference>
<feature type="binding site" evidence="10">
    <location>
        <begin position="252"/>
        <end position="256"/>
    </location>
    <ligand>
        <name>substrate</name>
    </ligand>
</feature>
<feature type="binding site" evidence="11">
    <location>
        <position position="35"/>
    </location>
    <ligand>
        <name>NAD(+)</name>
        <dbReference type="ChEBI" id="CHEBI:57540"/>
    </ligand>
</feature>
<evidence type="ECO:0000259" key="12">
    <source>
        <dbReference type="SMART" id="SM00984"/>
    </source>
</evidence>
<evidence type="ECO:0000256" key="9">
    <source>
        <dbReference type="PIRSR" id="PIRSR500134-1"/>
    </source>
</evidence>
<feature type="binding site" evidence="11">
    <location>
        <position position="86"/>
    </location>
    <ligand>
        <name>NAD(+)</name>
        <dbReference type="ChEBI" id="CHEBI:57540"/>
    </ligand>
</feature>
<dbReference type="InterPro" id="IPR001732">
    <property type="entry name" value="UDP-Glc/GDP-Man_DH_N"/>
</dbReference>
<evidence type="ECO:0000256" key="10">
    <source>
        <dbReference type="PIRSR" id="PIRSR500134-2"/>
    </source>
</evidence>
<dbReference type="InterPro" id="IPR014027">
    <property type="entry name" value="UDP-Glc/GDP-Man_DH_C"/>
</dbReference>
<comment type="caution">
    <text evidence="13">The sequence shown here is derived from an EMBL/GenBank/DDBJ whole genome shotgun (WGS) entry which is preliminary data.</text>
</comment>
<organism evidence="13 14">
    <name type="scientific">Nitrobacter winogradskyi</name>
    <name type="common">Nitrobacter agilis</name>
    <dbReference type="NCBI Taxonomy" id="913"/>
    <lineage>
        <taxon>Bacteria</taxon>
        <taxon>Pseudomonadati</taxon>
        <taxon>Pseudomonadota</taxon>
        <taxon>Alphaproteobacteria</taxon>
        <taxon>Hyphomicrobiales</taxon>
        <taxon>Nitrobacteraceae</taxon>
        <taxon>Nitrobacter</taxon>
    </lineage>
</organism>
<dbReference type="PANTHER" id="PTHR43750:SF3">
    <property type="entry name" value="UDP-GLUCOSE 6-DEHYDROGENASE TUAD"/>
    <property type="match status" value="1"/>
</dbReference>
<evidence type="ECO:0000256" key="7">
    <source>
        <dbReference type="ARBA" id="ARBA00047473"/>
    </source>
</evidence>
<evidence type="ECO:0000256" key="8">
    <source>
        <dbReference type="PIRNR" id="PIRNR000124"/>
    </source>
</evidence>
<evidence type="ECO:0000256" key="2">
    <source>
        <dbReference type="ARBA" id="ARBA00006601"/>
    </source>
</evidence>
<feature type="binding site" evidence="10">
    <location>
        <position position="207"/>
    </location>
    <ligand>
        <name>substrate</name>
    </ligand>
</feature>
<reference evidence="13 14" key="1">
    <citation type="submission" date="2019-06" db="EMBL/GenBank/DDBJ databases">
        <title>Whole genome shotgun sequence of Nitrobacter winogradskyi NBRC 14297.</title>
        <authorList>
            <person name="Hosoyama A."/>
            <person name="Uohara A."/>
            <person name="Ohji S."/>
            <person name="Ichikawa N."/>
        </authorList>
    </citation>
    <scope>NUCLEOTIDE SEQUENCE [LARGE SCALE GENOMIC DNA]</scope>
    <source>
        <strain evidence="13 14">NBRC 14297</strain>
    </source>
</reference>
<keyword evidence="5 8" id="KW-0560">Oxidoreductase</keyword>
<dbReference type="SUPFAM" id="SSF52413">
    <property type="entry name" value="UDP-glucose/GDP-mannose dehydrogenase C-terminal domain"/>
    <property type="match status" value="1"/>
</dbReference>
<feature type="binding site" evidence="11">
    <location>
        <position position="30"/>
    </location>
    <ligand>
        <name>NAD(+)</name>
        <dbReference type="ChEBI" id="CHEBI:57540"/>
    </ligand>
</feature>
<dbReference type="EC" id="1.1.1.22" evidence="3 8"/>
<accession>A0A4Y3WBE4</accession>
<dbReference type="InterPro" id="IPR017476">
    <property type="entry name" value="UDP-Glc/GDP-Man"/>
</dbReference>
<dbReference type="Pfam" id="PF03721">
    <property type="entry name" value="UDPG_MGDP_dh_N"/>
    <property type="match status" value="1"/>
</dbReference>
<dbReference type="GO" id="GO:0051287">
    <property type="term" value="F:NAD binding"/>
    <property type="evidence" value="ECO:0007669"/>
    <property type="project" value="InterPro"/>
</dbReference>
<dbReference type="Gene3D" id="1.20.5.100">
    <property type="entry name" value="Cytochrome c1, transmembrane anchor, C-terminal"/>
    <property type="match status" value="1"/>
</dbReference>
<gene>
    <name evidence="13" type="primary">ugdH_2</name>
    <name evidence="13" type="ORF">NWI01_22640</name>
</gene>
<evidence type="ECO:0000256" key="5">
    <source>
        <dbReference type="ARBA" id="ARBA00023002"/>
    </source>
</evidence>
<comment type="similarity">
    <text evidence="2 8">Belongs to the UDP-glucose/GDP-mannose dehydrogenase family.</text>
</comment>
<dbReference type="Pfam" id="PF00984">
    <property type="entry name" value="UDPG_MGDP_dh"/>
    <property type="match status" value="1"/>
</dbReference>